<feature type="region of interest" description="Disordered" evidence="1">
    <location>
        <begin position="177"/>
        <end position="208"/>
    </location>
</feature>
<dbReference type="GeneID" id="85386266"/>
<gene>
    <name evidence="2" type="ORF">BDZ83DRAFT_319959</name>
</gene>
<dbReference type="RefSeq" id="XP_060365050.1">
    <property type="nucleotide sequence ID" value="XM_060502367.1"/>
</dbReference>
<protein>
    <submittedName>
        <fullName evidence="2">Uncharacterized protein</fullName>
    </submittedName>
</protein>
<dbReference type="AlphaFoldDB" id="A0AAD8XIT6"/>
<evidence type="ECO:0000313" key="2">
    <source>
        <dbReference type="EMBL" id="KAK1724995.1"/>
    </source>
</evidence>
<name>A0AAD8XIT6_GLOAC</name>
<comment type="caution">
    <text evidence="2">The sequence shown here is derived from an EMBL/GenBank/DDBJ whole genome shotgun (WGS) entry which is preliminary data.</text>
</comment>
<keyword evidence="3" id="KW-1185">Reference proteome</keyword>
<proteinExistence type="predicted"/>
<dbReference type="EMBL" id="JAHMHS010000046">
    <property type="protein sequence ID" value="KAK1724995.1"/>
    <property type="molecule type" value="Genomic_DNA"/>
</dbReference>
<accession>A0AAD8XIT6</accession>
<dbReference type="Proteomes" id="UP001244207">
    <property type="component" value="Unassembled WGS sequence"/>
</dbReference>
<feature type="compositionally biased region" description="Basic residues" evidence="1">
    <location>
        <begin position="191"/>
        <end position="208"/>
    </location>
</feature>
<organism evidence="2 3">
    <name type="scientific">Glomerella acutata</name>
    <name type="common">Colletotrichum acutatum</name>
    <dbReference type="NCBI Taxonomy" id="27357"/>
    <lineage>
        <taxon>Eukaryota</taxon>
        <taxon>Fungi</taxon>
        <taxon>Dikarya</taxon>
        <taxon>Ascomycota</taxon>
        <taxon>Pezizomycotina</taxon>
        <taxon>Sordariomycetes</taxon>
        <taxon>Hypocreomycetidae</taxon>
        <taxon>Glomerellales</taxon>
        <taxon>Glomerellaceae</taxon>
        <taxon>Colletotrichum</taxon>
        <taxon>Colletotrichum acutatum species complex</taxon>
    </lineage>
</organism>
<reference evidence="2" key="1">
    <citation type="submission" date="2021-12" db="EMBL/GenBank/DDBJ databases">
        <title>Comparative genomics, transcriptomics and evolutionary studies reveal genomic signatures of adaptation to plant cell wall in hemibiotrophic fungi.</title>
        <authorList>
            <consortium name="DOE Joint Genome Institute"/>
            <person name="Baroncelli R."/>
            <person name="Diaz J.F."/>
            <person name="Benocci T."/>
            <person name="Peng M."/>
            <person name="Battaglia E."/>
            <person name="Haridas S."/>
            <person name="Andreopoulos W."/>
            <person name="Labutti K."/>
            <person name="Pangilinan J."/>
            <person name="Floch G.L."/>
            <person name="Makela M.R."/>
            <person name="Henrissat B."/>
            <person name="Grigoriev I.V."/>
            <person name="Crouch J.A."/>
            <person name="De Vries R.P."/>
            <person name="Sukno S.A."/>
            <person name="Thon M.R."/>
        </authorList>
    </citation>
    <scope>NUCLEOTIDE SEQUENCE</scope>
    <source>
        <strain evidence="2">CBS 112980</strain>
    </source>
</reference>
<evidence type="ECO:0000313" key="3">
    <source>
        <dbReference type="Proteomes" id="UP001244207"/>
    </source>
</evidence>
<sequence length="208" mass="22823">MQHVRPALSLCCAASSSLSSSSSLLLSPTRPERTMSIRSPVAASERQRGVSARLQTGSPAREMIARTRHRPPRPLATNCSPKESPTDLFVPNADSQEHRSSFHRWASIPCLFTIQSAFKVTDACITLYGFPETSQICHPCRRGTTGELAADSRISTAEREGYPYGSFAKLLGRSRLGQPKEATCGGDLRRRPLHPKRCRKSAKKSLTS</sequence>
<evidence type="ECO:0000256" key="1">
    <source>
        <dbReference type="SAM" id="MobiDB-lite"/>
    </source>
</evidence>